<name>A0ABV4UJQ3_9RHOO</name>
<evidence type="ECO:0000313" key="2">
    <source>
        <dbReference type="Proteomes" id="UP001574673"/>
    </source>
</evidence>
<evidence type="ECO:0000313" key="1">
    <source>
        <dbReference type="EMBL" id="MFA9951152.1"/>
    </source>
</evidence>
<dbReference type="RefSeq" id="WP_418892210.1">
    <property type="nucleotide sequence ID" value="NZ_JBEUWX010000003.1"/>
</dbReference>
<accession>A0ABV4UJQ3</accession>
<dbReference type="Proteomes" id="UP001574673">
    <property type="component" value="Unassembled WGS sequence"/>
</dbReference>
<gene>
    <name evidence="1" type="ORF">ABCS64_12595</name>
</gene>
<dbReference type="EMBL" id="JBEUWX010000003">
    <property type="protein sequence ID" value="MFA9951152.1"/>
    <property type="molecule type" value="Genomic_DNA"/>
</dbReference>
<sequence>MATTTKILDQYGNPVDMRMLREPQTSRISTLDNEYLTGIA</sequence>
<comment type="caution">
    <text evidence="1">The sequence shown here is derived from an EMBL/GenBank/DDBJ whole genome shotgun (WGS) entry which is preliminary data.</text>
</comment>
<proteinExistence type="predicted"/>
<organism evidence="1 2">
    <name type="scientific">Dentiradicibacter hellwigii</name>
    <dbReference type="NCBI Taxonomy" id="3149053"/>
    <lineage>
        <taxon>Bacteria</taxon>
        <taxon>Pseudomonadati</taxon>
        <taxon>Pseudomonadota</taxon>
        <taxon>Betaproteobacteria</taxon>
        <taxon>Rhodocyclales</taxon>
        <taxon>Rhodocyclaceae</taxon>
        <taxon>Dentiradicibacter</taxon>
    </lineage>
</organism>
<reference evidence="2" key="1">
    <citation type="submission" date="2024-06" db="EMBL/GenBank/DDBJ databases">
        <title>Radixoralia hellwigii gen. nov., sp nov., isolated from a root canal in the human oral cavity.</title>
        <authorList>
            <person name="Bartsch S."/>
            <person name="Wittmer A."/>
            <person name="Schulz A.-K."/>
            <person name="Neumann-Schaal M."/>
            <person name="Wolf J."/>
            <person name="Gronow S."/>
            <person name="Tennert C."/>
            <person name="Haecker G."/>
            <person name="Cieplik F."/>
            <person name="Al-Ahmad A."/>
        </authorList>
    </citation>
    <scope>NUCLEOTIDE SEQUENCE [LARGE SCALE GENOMIC DNA]</scope>
    <source>
        <strain evidence="2">Wk13</strain>
    </source>
</reference>
<protein>
    <submittedName>
        <fullName evidence="1">Uncharacterized protein</fullName>
    </submittedName>
</protein>
<keyword evidence="2" id="KW-1185">Reference proteome</keyword>